<accession>A0A2W1BHN4</accession>
<evidence type="ECO:0000313" key="2">
    <source>
        <dbReference type="EMBL" id="PZC74609.1"/>
    </source>
</evidence>
<feature type="compositionally biased region" description="Basic and acidic residues" evidence="1">
    <location>
        <begin position="100"/>
        <end position="111"/>
    </location>
</feature>
<dbReference type="AlphaFoldDB" id="A0A2W1BHN4"/>
<keyword evidence="3" id="KW-1185">Reference proteome</keyword>
<dbReference type="Proteomes" id="UP000249218">
    <property type="component" value="Unassembled WGS sequence"/>
</dbReference>
<feature type="region of interest" description="Disordered" evidence="1">
    <location>
        <begin position="152"/>
        <end position="178"/>
    </location>
</feature>
<evidence type="ECO:0000313" key="3">
    <source>
        <dbReference type="Proteomes" id="UP000249218"/>
    </source>
</evidence>
<name>A0A2W1BHN4_HELAM</name>
<feature type="compositionally biased region" description="Low complexity" evidence="1">
    <location>
        <begin position="113"/>
        <end position="122"/>
    </location>
</feature>
<feature type="region of interest" description="Disordered" evidence="1">
    <location>
        <begin position="1"/>
        <end position="25"/>
    </location>
</feature>
<protein>
    <submittedName>
        <fullName evidence="2">Uncharacterized protein</fullName>
    </submittedName>
</protein>
<gene>
    <name evidence="2" type="primary">HaOG207627</name>
    <name evidence="2" type="ORF">B5X24_HaOG207627</name>
</gene>
<feature type="region of interest" description="Disordered" evidence="1">
    <location>
        <begin position="87"/>
        <end position="127"/>
    </location>
</feature>
<organism evidence="2 3">
    <name type="scientific">Helicoverpa armigera</name>
    <name type="common">Cotton bollworm</name>
    <name type="synonym">Heliothis armigera</name>
    <dbReference type="NCBI Taxonomy" id="29058"/>
    <lineage>
        <taxon>Eukaryota</taxon>
        <taxon>Metazoa</taxon>
        <taxon>Ecdysozoa</taxon>
        <taxon>Arthropoda</taxon>
        <taxon>Hexapoda</taxon>
        <taxon>Insecta</taxon>
        <taxon>Pterygota</taxon>
        <taxon>Neoptera</taxon>
        <taxon>Endopterygota</taxon>
        <taxon>Lepidoptera</taxon>
        <taxon>Glossata</taxon>
        <taxon>Ditrysia</taxon>
        <taxon>Noctuoidea</taxon>
        <taxon>Noctuidae</taxon>
        <taxon>Heliothinae</taxon>
        <taxon>Helicoverpa</taxon>
    </lineage>
</organism>
<sequence>MGKPPYKYTDSETDDSCSSTEDKKKKKFSILKYTNGNVKKKKCKIHSKSEPEDSDHPIRSRSSQRVRYKLPGILKNSTYERDYYIDSASVSPASEDEESEPVKPRRQDRCLVGRVPRPAGAKPGRGGGVAIIVKKNVSDHCRFTKIVRARRLAPKGKSPHTGRCYRRSDLIDSSNNHS</sequence>
<feature type="compositionally biased region" description="Basic residues" evidence="1">
    <location>
        <begin position="152"/>
        <end position="165"/>
    </location>
</feature>
<feature type="compositionally biased region" description="Basic and acidic residues" evidence="1">
    <location>
        <begin position="47"/>
        <end position="58"/>
    </location>
</feature>
<feature type="region of interest" description="Disordered" evidence="1">
    <location>
        <begin position="39"/>
        <end position="70"/>
    </location>
</feature>
<evidence type="ECO:0000256" key="1">
    <source>
        <dbReference type="SAM" id="MobiDB-lite"/>
    </source>
</evidence>
<reference evidence="2 3" key="1">
    <citation type="journal article" date="2017" name="BMC Biol.">
        <title>Genomic innovations, transcriptional plasticity and gene loss underlying the evolution and divergence of two highly polyphagous and invasive Helicoverpa pest species.</title>
        <authorList>
            <person name="Pearce S.L."/>
            <person name="Clarke D.F."/>
            <person name="East P.D."/>
            <person name="Elfekih S."/>
            <person name="Gordon K.H."/>
            <person name="Jermiin L.S."/>
            <person name="McGaughran A."/>
            <person name="Oakeshott J.G."/>
            <person name="Papanikolaou A."/>
            <person name="Perera O.P."/>
            <person name="Rane R.V."/>
            <person name="Richards S."/>
            <person name="Tay W.T."/>
            <person name="Walsh T.K."/>
            <person name="Anderson A."/>
            <person name="Anderson C.J."/>
            <person name="Asgari S."/>
            <person name="Board P.G."/>
            <person name="Bretschneider A."/>
            <person name="Campbell P.M."/>
            <person name="Chertemps T."/>
            <person name="Christeller J.T."/>
            <person name="Coppin C.W."/>
            <person name="Downes S.J."/>
            <person name="Duan G."/>
            <person name="Farnsworth C.A."/>
            <person name="Good R.T."/>
            <person name="Han L.B."/>
            <person name="Han Y.C."/>
            <person name="Hatje K."/>
            <person name="Horne I."/>
            <person name="Huang Y.P."/>
            <person name="Hughes D.S."/>
            <person name="Jacquin-Joly E."/>
            <person name="James W."/>
            <person name="Jhangiani S."/>
            <person name="Kollmar M."/>
            <person name="Kuwar S.S."/>
            <person name="Li S."/>
            <person name="Liu N.Y."/>
            <person name="Maibeche M.T."/>
            <person name="Miller J.R."/>
            <person name="Montagne N."/>
            <person name="Perry T."/>
            <person name="Qu J."/>
            <person name="Song S.V."/>
            <person name="Sutton G.G."/>
            <person name="Vogel H."/>
            <person name="Walenz B.P."/>
            <person name="Xu W."/>
            <person name="Zhang H.J."/>
            <person name="Zou Z."/>
            <person name="Batterham P."/>
            <person name="Edwards O.R."/>
            <person name="Feyereisen R."/>
            <person name="Gibbs R.A."/>
            <person name="Heckel D.G."/>
            <person name="McGrath A."/>
            <person name="Robin C."/>
            <person name="Scherer S.E."/>
            <person name="Worley K.C."/>
            <person name="Wu Y.D."/>
        </authorList>
    </citation>
    <scope>NUCLEOTIDE SEQUENCE [LARGE SCALE GENOMIC DNA]</scope>
    <source>
        <strain evidence="2">Harm_GR_Male_#8</strain>
        <tissue evidence="2">Whole organism</tissue>
    </source>
</reference>
<proteinExistence type="predicted"/>
<dbReference type="OrthoDB" id="6925713at2759"/>
<dbReference type="EMBL" id="KZ150038">
    <property type="protein sequence ID" value="PZC74609.1"/>
    <property type="molecule type" value="Genomic_DNA"/>
</dbReference>